<evidence type="ECO:0000256" key="8">
    <source>
        <dbReference type="ARBA" id="ARBA00022884"/>
    </source>
</evidence>
<evidence type="ECO:0000256" key="9">
    <source>
        <dbReference type="RuleBase" id="RU003953"/>
    </source>
</evidence>
<feature type="domain" description="Poly A polymerase head" evidence="10">
    <location>
        <begin position="23"/>
        <end position="145"/>
    </location>
</feature>
<keyword evidence="6" id="KW-0547">Nucleotide-binding</keyword>
<reference evidence="13" key="1">
    <citation type="submission" date="2019-04" db="EMBL/GenBank/DDBJ databases">
        <title>Evolution of Biomass-Degrading Anaerobic Consortia Revealed by Metagenomics.</title>
        <authorList>
            <person name="Peng X."/>
        </authorList>
    </citation>
    <scope>NUCLEOTIDE SEQUENCE</scope>
    <source>
        <strain evidence="13">SIG254</strain>
    </source>
</reference>
<dbReference type="Gene3D" id="1.10.246.80">
    <property type="match status" value="1"/>
</dbReference>
<feature type="domain" description="tRNA nucleotidyltransferase/poly(A) polymerase RNA and SrmB- binding" evidence="11">
    <location>
        <begin position="172"/>
        <end position="231"/>
    </location>
</feature>
<dbReference type="PANTHER" id="PTHR46173:SF1">
    <property type="entry name" value="CCA TRNA NUCLEOTIDYLTRANSFERASE 1, MITOCHONDRIAL"/>
    <property type="match status" value="1"/>
</dbReference>
<evidence type="ECO:0000256" key="6">
    <source>
        <dbReference type="ARBA" id="ARBA00022741"/>
    </source>
</evidence>
<dbReference type="Gene3D" id="3.30.460.10">
    <property type="entry name" value="Beta Polymerase, domain 2"/>
    <property type="match status" value="1"/>
</dbReference>
<dbReference type="PANTHER" id="PTHR46173">
    <property type="entry name" value="CCA TRNA NUCLEOTIDYLTRANSFERASE 1, MITOCHONDRIAL"/>
    <property type="match status" value="1"/>
</dbReference>
<evidence type="ECO:0000256" key="5">
    <source>
        <dbReference type="ARBA" id="ARBA00022723"/>
    </source>
</evidence>
<keyword evidence="8 9" id="KW-0694">RNA-binding</keyword>
<dbReference type="Gene3D" id="1.10.3090.10">
    <property type="entry name" value="cca-adding enzyme, domain 2"/>
    <property type="match status" value="1"/>
</dbReference>
<dbReference type="GO" id="GO:0000166">
    <property type="term" value="F:nucleotide binding"/>
    <property type="evidence" value="ECO:0007669"/>
    <property type="project" value="UniProtKB-KW"/>
</dbReference>
<dbReference type="SUPFAM" id="SSF81891">
    <property type="entry name" value="Poly A polymerase C-terminal region-like"/>
    <property type="match status" value="1"/>
</dbReference>
<evidence type="ECO:0000256" key="2">
    <source>
        <dbReference type="ARBA" id="ARBA00022679"/>
    </source>
</evidence>
<dbReference type="GO" id="GO:0008033">
    <property type="term" value="P:tRNA processing"/>
    <property type="evidence" value="ECO:0007669"/>
    <property type="project" value="UniProtKB-KW"/>
</dbReference>
<comment type="caution">
    <text evidence="13">The sequence shown here is derived from an EMBL/GenBank/DDBJ whole genome shotgun (WGS) entry which is preliminary data.</text>
</comment>
<dbReference type="InterPro" id="IPR043519">
    <property type="entry name" value="NT_sf"/>
</dbReference>
<dbReference type="NCBIfam" id="NF009814">
    <property type="entry name" value="PRK13299.1"/>
    <property type="match status" value="1"/>
</dbReference>
<dbReference type="InterPro" id="IPR032828">
    <property type="entry name" value="PolyA_RNA-bd"/>
</dbReference>
<dbReference type="Pfam" id="PF12627">
    <property type="entry name" value="PolyA_pol_RNAbd"/>
    <property type="match status" value="1"/>
</dbReference>
<evidence type="ECO:0000313" key="13">
    <source>
        <dbReference type="EMBL" id="MBE6060973.1"/>
    </source>
</evidence>
<dbReference type="Pfam" id="PF01743">
    <property type="entry name" value="PolyA_pol"/>
    <property type="match status" value="1"/>
</dbReference>
<keyword evidence="3" id="KW-0819">tRNA processing</keyword>
<dbReference type="EC" id="2.7.7.72" evidence="13"/>
<evidence type="ECO:0000256" key="4">
    <source>
        <dbReference type="ARBA" id="ARBA00022695"/>
    </source>
</evidence>
<dbReference type="Proteomes" id="UP000768462">
    <property type="component" value="Unassembled WGS sequence"/>
</dbReference>
<dbReference type="InterPro" id="IPR032810">
    <property type="entry name" value="CCA-adding_enz_C"/>
</dbReference>
<dbReference type="GO" id="GO:0000049">
    <property type="term" value="F:tRNA binding"/>
    <property type="evidence" value="ECO:0007669"/>
    <property type="project" value="TreeGrafter"/>
</dbReference>
<evidence type="ECO:0000313" key="14">
    <source>
        <dbReference type="Proteomes" id="UP000768462"/>
    </source>
</evidence>
<dbReference type="InterPro" id="IPR002646">
    <property type="entry name" value="PolA_pol_head_dom"/>
</dbReference>
<protein>
    <submittedName>
        <fullName evidence="13">CCA tRNA nucleotidyltransferase</fullName>
        <ecNumber evidence="13">2.7.7.72</ecNumber>
    </submittedName>
</protein>
<gene>
    <name evidence="13" type="ORF">E7215_12480</name>
</gene>
<evidence type="ECO:0000256" key="3">
    <source>
        <dbReference type="ARBA" id="ARBA00022694"/>
    </source>
</evidence>
<keyword evidence="5" id="KW-0479">Metal-binding</keyword>
<comment type="cofactor">
    <cofactor evidence="1">
        <name>Mg(2+)</name>
        <dbReference type="ChEBI" id="CHEBI:18420"/>
    </cofactor>
</comment>
<evidence type="ECO:0000259" key="12">
    <source>
        <dbReference type="Pfam" id="PF13735"/>
    </source>
</evidence>
<proteinExistence type="inferred from homology"/>
<keyword evidence="2 9" id="KW-0808">Transferase</keyword>
<dbReference type="Pfam" id="PF13735">
    <property type="entry name" value="tRNA_NucTran2_2"/>
    <property type="match status" value="1"/>
</dbReference>
<name>A0A927ZUF7_9CLOT</name>
<dbReference type="AlphaFoldDB" id="A0A927ZUF7"/>
<keyword evidence="7" id="KW-0460">Magnesium</keyword>
<dbReference type="EMBL" id="SVCM01000142">
    <property type="protein sequence ID" value="MBE6060973.1"/>
    <property type="molecule type" value="Genomic_DNA"/>
</dbReference>
<dbReference type="GO" id="GO:0004810">
    <property type="term" value="F:CCA tRNA nucleotidyltransferase activity"/>
    <property type="evidence" value="ECO:0007669"/>
    <property type="project" value="UniProtKB-EC"/>
</dbReference>
<evidence type="ECO:0000259" key="11">
    <source>
        <dbReference type="Pfam" id="PF12627"/>
    </source>
</evidence>
<feature type="domain" description="CCA-adding enzyme C-terminal" evidence="12">
    <location>
        <begin position="302"/>
        <end position="442"/>
    </location>
</feature>
<comment type="similarity">
    <text evidence="9">Belongs to the tRNA nucleotidyltransferase/poly(A) polymerase family.</text>
</comment>
<dbReference type="InterPro" id="IPR050264">
    <property type="entry name" value="Bact_CCA-adding_enz_type3_sf"/>
</dbReference>
<dbReference type="GO" id="GO:0046872">
    <property type="term" value="F:metal ion binding"/>
    <property type="evidence" value="ECO:0007669"/>
    <property type="project" value="UniProtKB-KW"/>
</dbReference>
<evidence type="ECO:0000259" key="10">
    <source>
        <dbReference type="Pfam" id="PF01743"/>
    </source>
</evidence>
<organism evidence="13 14">
    <name type="scientific">Clostridium sulfidigenes</name>
    <dbReference type="NCBI Taxonomy" id="318464"/>
    <lineage>
        <taxon>Bacteria</taxon>
        <taxon>Bacillati</taxon>
        <taxon>Bacillota</taxon>
        <taxon>Clostridia</taxon>
        <taxon>Eubacteriales</taxon>
        <taxon>Clostridiaceae</taxon>
        <taxon>Clostridium</taxon>
    </lineage>
</organism>
<accession>A0A927ZUF7</accession>
<dbReference type="SUPFAM" id="SSF81301">
    <property type="entry name" value="Nucleotidyltransferase"/>
    <property type="match status" value="1"/>
</dbReference>
<dbReference type="CDD" id="cd05398">
    <property type="entry name" value="NT_ClassII-CCAase"/>
    <property type="match status" value="1"/>
</dbReference>
<keyword evidence="4 13" id="KW-0548">Nucleotidyltransferase</keyword>
<evidence type="ECO:0000256" key="1">
    <source>
        <dbReference type="ARBA" id="ARBA00001946"/>
    </source>
</evidence>
<evidence type="ECO:0000256" key="7">
    <source>
        <dbReference type="ARBA" id="ARBA00022842"/>
    </source>
</evidence>
<sequence>MYINMPRYIENCINDIERNGFEAYIVGGCVRDSIIGKKPNDWDICTSATPKEIKEIFIDKKTIDVGIEHGTVVVLMENETVEITTFRVDGNYSDGRRPDRVEFTSILIDDLGRRDFTINAIAYNHKIGIIDYFNGIKDIENKVIRCVGEPNKRFKEDSLRIMRGLRFMAQLNYKIEKETLIAIENNKELLKKISRERIIVELNKLILSDYPGDGIKYMISLGIMPILVPYLYKDEEKYIYDSFKVKECIKVIEGCPKKLYVRLTVFLYYILKSNKDENNIRIDYKENTSKLIPKQDIKMSIKCEEILKELHYDNRTIKNVSTLMAYYDTPIYEDKAYLKRLLQGTGLDVLGELITVKDITKTFLKEENLEMITQFNLNKMRIELILEEIMKNEEAYRKTDLKITGKDLINLGVKEGIVIGKILDELLEMVIKDPKYNDKKKLTIYVKEIYEKYKSNENK</sequence>